<dbReference type="GO" id="GO:1990281">
    <property type="term" value="C:efflux pump complex"/>
    <property type="evidence" value="ECO:0007669"/>
    <property type="project" value="TreeGrafter"/>
</dbReference>
<evidence type="ECO:0000256" key="5">
    <source>
        <dbReference type="ARBA" id="ARBA00023237"/>
    </source>
</evidence>
<evidence type="ECO:0000256" key="3">
    <source>
        <dbReference type="ARBA" id="ARBA00022692"/>
    </source>
</evidence>
<feature type="chain" id="PRO_5012409784" evidence="6">
    <location>
        <begin position="25"/>
        <end position="358"/>
    </location>
</feature>
<name>A0A1M6T442_9FIRM</name>
<evidence type="ECO:0000256" key="2">
    <source>
        <dbReference type="ARBA" id="ARBA00022452"/>
    </source>
</evidence>
<dbReference type="Proteomes" id="UP000183997">
    <property type="component" value="Unassembled WGS sequence"/>
</dbReference>
<organism evidence="7 8">
    <name type="scientific">Desulforamulus aeronauticus DSM 10349</name>
    <dbReference type="NCBI Taxonomy" id="1121421"/>
    <lineage>
        <taxon>Bacteria</taxon>
        <taxon>Bacillati</taxon>
        <taxon>Bacillota</taxon>
        <taxon>Clostridia</taxon>
        <taxon>Eubacteriales</taxon>
        <taxon>Peptococcaceae</taxon>
        <taxon>Desulforamulus</taxon>
    </lineage>
</organism>
<evidence type="ECO:0000313" key="8">
    <source>
        <dbReference type="Proteomes" id="UP000183997"/>
    </source>
</evidence>
<dbReference type="Gene3D" id="1.20.1600.10">
    <property type="entry name" value="Outer membrane efflux proteins (OEP)"/>
    <property type="match status" value="2"/>
</dbReference>
<evidence type="ECO:0000256" key="6">
    <source>
        <dbReference type="SAM" id="SignalP"/>
    </source>
</evidence>
<reference evidence="8" key="1">
    <citation type="submission" date="2016-11" db="EMBL/GenBank/DDBJ databases">
        <authorList>
            <person name="Varghese N."/>
            <person name="Submissions S."/>
        </authorList>
    </citation>
    <scope>NUCLEOTIDE SEQUENCE [LARGE SCALE GENOMIC DNA]</scope>
    <source>
        <strain evidence="8">DSM 10349</strain>
    </source>
</reference>
<evidence type="ECO:0000256" key="1">
    <source>
        <dbReference type="ARBA" id="ARBA00004442"/>
    </source>
</evidence>
<dbReference type="EMBL" id="FRAR01000015">
    <property type="protein sequence ID" value="SHK51659.1"/>
    <property type="molecule type" value="Genomic_DNA"/>
</dbReference>
<keyword evidence="5" id="KW-0998">Cell outer membrane</keyword>
<dbReference type="SUPFAM" id="SSF56954">
    <property type="entry name" value="Outer membrane efflux proteins (OEP)"/>
    <property type="match status" value="1"/>
</dbReference>
<dbReference type="OrthoDB" id="1803658at2"/>
<keyword evidence="8" id="KW-1185">Reference proteome</keyword>
<comment type="subcellular location">
    <subcellularLocation>
        <location evidence="1">Cell outer membrane</location>
    </subcellularLocation>
</comment>
<evidence type="ECO:0000256" key="4">
    <source>
        <dbReference type="ARBA" id="ARBA00023136"/>
    </source>
</evidence>
<feature type="signal peptide" evidence="6">
    <location>
        <begin position="1"/>
        <end position="24"/>
    </location>
</feature>
<dbReference type="GO" id="GO:0015562">
    <property type="term" value="F:efflux transmembrane transporter activity"/>
    <property type="evidence" value="ECO:0007669"/>
    <property type="project" value="InterPro"/>
</dbReference>
<dbReference type="GO" id="GO:0015288">
    <property type="term" value="F:porin activity"/>
    <property type="evidence" value="ECO:0007669"/>
    <property type="project" value="TreeGrafter"/>
</dbReference>
<keyword evidence="2" id="KW-1134">Transmembrane beta strand</keyword>
<keyword evidence="6" id="KW-0732">Signal</keyword>
<dbReference type="InterPro" id="IPR051906">
    <property type="entry name" value="TolC-like"/>
</dbReference>
<evidence type="ECO:0000313" key="7">
    <source>
        <dbReference type="EMBL" id="SHK51659.1"/>
    </source>
</evidence>
<dbReference type="STRING" id="1121421.SAMN02745123_02159"/>
<dbReference type="RefSeq" id="WP_072914111.1">
    <property type="nucleotide sequence ID" value="NZ_FRAR01000015.1"/>
</dbReference>
<accession>A0A1M6T442</accession>
<proteinExistence type="predicted"/>
<dbReference type="PANTHER" id="PTHR30026">
    <property type="entry name" value="OUTER MEMBRANE PROTEIN TOLC"/>
    <property type="match status" value="1"/>
</dbReference>
<sequence>MTKKMLTVVVTVLLLLLQSLPAMAEQSAEELSLNQALQKALTRSIALRNTQLDIDKLEISRDNASFNMNGIVSGYNILEDSIMATHKTFFEADINYRLSEKRLDEQKKQIKAEVTGYYYSILLAEQDFNIAKEKFALDMIKNSQVASKYKVGMATQLELLTSENQLKEDKKDIEEKTNALTKAYTAFNKAIGNEQNARPVLIDKINYTPVEELDVETMVLKAVNNSYEVWAQQEKAKKASYVKYYETFYDIGDYNEAQEKNTLADTKEAIRLQARGYCLDIIDNQKNYAQYEIKEKQLEESLKMATVKYEVGLATKDELDTIKLGLNQTKLAKDSSAVTQVTSLLKLQRLTGDLSPTI</sequence>
<dbReference type="GO" id="GO:0009279">
    <property type="term" value="C:cell outer membrane"/>
    <property type="evidence" value="ECO:0007669"/>
    <property type="project" value="UniProtKB-SubCell"/>
</dbReference>
<keyword evidence="3" id="KW-0812">Transmembrane</keyword>
<keyword evidence="4" id="KW-0472">Membrane</keyword>
<gene>
    <name evidence="7" type="ORF">SAMN02745123_02159</name>
</gene>
<dbReference type="AlphaFoldDB" id="A0A1M6T442"/>
<dbReference type="PANTHER" id="PTHR30026:SF20">
    <property type="entry name" value="OUTER MEMBRANE PROTEIN TOLC"/>
    <property type="match status" value="1"/>
</dbReference>
<protein>
    <submittedName>
        <fullName evidence="7">Outer membrane efflux protein</fullName>
    </submittedName>
</protein>